<proteinExistence type="inferred from homology"/>
<dbReference type="RefSeq" id="WP_242948239.1">
    <property type="nucleotide sequence ID" value="NZ_FOXR01000005.1"/>
</dbReference>
<dbReference type="InterPro" id="IPR017853">
    <property type="entry name" value="GH"/>
</dbReference>
<evidence type="ECO:0000256" key="1">
    <source>
        <dbReference type="ARBA" id="ARBA00008061"/>
    </source>
</evidence>
<dbReference type="InterPro" id="IPR014756">
    <property type="entry name" value="Ig_E-set"/>
</dbReference>
<evidence type="ECO:0000259" key="4">
    <source>
        <dbReference type="SMART" id="SM00642"/>
    </source>
</evidence>
<gene>
    <name evidence="5" type="ORF">SAMN05444406_10570</name>
</gene>
<dbReference type="CDD" id="cd11338">
    <property type="entry name" value="AmyAc_CMD"/>
    <property type="match status" value="1"/>
</dbReference>
<dbReference type="EMBL" id="FOXR01000005">
    <property type="protein sequence ID" value="SFP86905.1"/>
    <property type="molecule type" value="Genomic_DNA"/>
</dbReference>
<keyword evidence="2" id="KW-0378">Hydrolase</keyword>
<dbReference type="InterPro" id="IPR004185">
    <property type="entry name" value="Glyco_hydro_13_lg-like_dom"/>
</dbReference>
<dbReference type="GO" id="GO:0005975">
    <property type="term" value="P:carbohydrate metabolic process"/>
    <property type="evidence" value="ECO:0007669"/>
    <property type="project" value="InterPro"/>
</dbReference>
<dbReference type="AlphaFoldDB" id="A0A1I5TV07"/>
<keyword evidence="3" id="KW-0326">Glycosidase</keyword>
<dbReference type="InterPro" id="IPR013783">
    <property type="entry name" value="Ig-like_fold"/>
</dbReference>
<dbReference type="InterPro" id="IPR045857">
    <property type="entry name" value="O16G_dom_2"/>
</dbReference>
<evidence type="ECO:0000256" key="2">
    <source>
        <dbReference type="ARBA" id="ARBA00022801"/>
    </source>
</evidence>
<dbReference type="Pfam" id="PF00128">
    <property type="entry name" value="Alpha-amylase"/>
    <property type="match status" value="1"/>
</dbReference>
<evidence type="ECO:0000256" key="3">
    <source>
        <dbReference type="ARBA" id="ARBA00023295"/>
    </source>
</evidence>
<keyword evidence="6" id="KW-1185">Reference proteome</keyword>
<dbReference type="InterPro" id="IPR006047">
    <property type="entry name" value="GH13_cat_dom"/>
</dbReference>
<dbReference type="Gene3D" id="3.90.400.10">
    <property type="entry name" value="Oligo-1,6-glucosidase, Domain 2"/>
    <property type="match status" value="1"/>
</dbReference>
<dbReference type="PANTHER" id="PTHR10357:SF210">
    <property type="entry name" value="MALTODEXTRIN GLUCOSIDASE"/>
    <property type="match status" value="1"/>
</dbReference>
<keyword evidence="5" id="KW-0808">Transferase</keyword>
<dbReference type="CDD" id="cd02857">
    <property type="entry name" value="E_set_CDase_PDE_N"/>
    <property type="match status" value="1"/>
</dbReference>
<dbReference type="Gene3D" id="3.20.20.80">
    <property type="entry name" value="Glycosidases"/>
    <property type="match status" value="1"/>
</dbReference>
<name>A0A1I5TV07_9FIRM</name>
<evidence type="ECO:0000313" key="5">
    <source>
        <dbReference type="EMBL" id="SFP86905.1"/>
    </source>
</evidence>
<dbReference type="SMART" id="SM00642">
    <property type="entry name" value="Aamy"/>
    <property type="match status" value="1"/>
</dbReference>
<dbReference type="GO" id="GO:0004553">
    <property type="term" value="F:hydrolase activity, hydrolyzing O-glycosyl compounds"/>
    <property type="evidence" value="ECO:0007669"/>
    <property type="project" value="InterPro"/>
</dbReference>
<dbReference type="Proteomes" id="UP000198577">
    <property type="component" value="Unassembled WGS sequence"/>
</dbReference>
<comment type="similarity">
    <text evidence="1">Belongs to the glycosyl hydrolase 13 family.</text>
</comment>
<protein>
    <submittedName>
        <fullName evidence="5">4-alpha-glucanotransferase</fullName>
    </submittedName>
</protein>
<dbReference type="Gene3D" id="2.60.40.1180">
    <property type="entry name" value="Golgi alpha-mannosidase II"/>
    <property type="match status" value="1"/>
</dbReference>
<dbReference type="GO" id="GO:0016740">
    <property type="term" value="F:transferase activity"/>
    <property type="evidence" value="ECO:0007669"/>
    <property type="project" value="UniProtKB-KW"/>
</dbReference>
<dbReference type="SUPFAM" id="SSF51445">
    <property type="entry name" value="(Trans)glycosidases"/>
    <property type="match status" value="1"/>
</dbReference>
<dbReference type="Gene3D" id="2.60.40.10">
    <property type="entry name" value="Immunoglobulins"/>
    <property type="match status" value="1"/>
</dbReference>
<organism evidence="5 6">
    <name type="scientific">Caldicoprobacter faecalis</name>
    <dbReference type="NCBI Taxonomy" id="937334"/>
    <lineage>
        <taxon>Bacteria</taxon>
        <taxon>Bacillati</taxon>
        <taxon>Bacillota</taxon>
        <taxon>Clostridia</taxon>
        <taxon>Caldicoprobacterales</taxon>
        <taxon>Caldicoprobacteraceae</taxon>
        <taxon>Caldicoprobacter</taxon>
    </lineage>
</organism>
<sequence length="665" mass="77808">MDIYEVKSKGRSDMEYIWIYHNSHDTAYRQPFGAVPCEETVTVRVKVCSQNDIKSVILRLWQDGVGESRIPMWLISRYEDQYMYEGQFRSPGVPGLLWYYFIIETDKGVYYYGCKSDGLGGVGQITDYPPYSYQVTVYKRGFKTPDWFKDSIMYQIFVDRFYNGSEDGRPLVYRDDCIIHQDWYEVPNYKPDPVTGKILCNDFFGGNLLGIIKKLPYLKELGVSALYLNPIFEAYSNHKYDVGNYKKIDPMFGDEEIFQELCQKAKELGIYIILDGVFSHTGSDSMYFNKNGRYPTLGAYQSKDSPYYPWYRFIRYPDVYECWWGIDTLPNVNEMEPSYQNYIIHDEDAVAKYWLKKGAKGWRLDVVDELPDEFLKAFRKAVKEVDREAVIIGEVWEDASRKVSYDKRKEYLLGEELDSVMNYPFRDMVLKFFLGEWDAAYFNRAIMSLYENYPVECFYSLMNLVGSHDVPRIKTLLGEAPPQHTLSRDQQAHYVLTEEQERLAIQRLKLVSLLQMTFPGVPCIYYGDEAGLSGYSDPFNRRTYPWGREDRELVEWYKRVAALRNGMDALRTGEFIPIYYEGDVYAFVRCIREGKDVFGRQRSNGFALIIINRSRYRAYTVKLDMQRWGVSKLIDVINGETAFFIEEGYLTVDVLPLKGRVLVGV</sequence>
<feature type="domain" description="Glycosyl hydrolase family 13 catalytic" evidence="4">
    <location>
        <begin position="155"/>
        <end position="564"/>
    </location>
</feature>
<dbReference type="InterPro" id="IPR013780">
    <property type="entry name" value="Glyco_hydro_b"/>
</dbReference>
<dbReference type="STRING" id="937334.SAMN05444406_10570"/>
<reference evidence="5 6" key="1">
    <citation type="submission" date="2016-10" db="EMBL/GenBank/DDBJ databases">
        <authorList>
            <person name="de Groot N.N."/>
        </authorList>
    </citation>
    <scope>NUCLEOTIDE SEQUENCE [LARGE SCALE GENOMIC DNA]</scope>
    <source>
        <strain evidence="5 6">DSM 20678</strain>
    </source>
</reference>
<evidence type="ECO:0000313" key="6">
    <source>
        <dbReference type="Proteomes" id="UP000198577"/>
    </source>
</evidence>
<dbReference type="PANTHER" id="PTHR10357">
    <property type="entry name" value="ALPHA-AMYLASE FAMILY MEMBER"/>
    <property type="match status" value="1"/>
</dbReference>
<accession>A0A1I5TV07</accession>
<dbReference type="SUPFAM" id="SSF81296">
    <property type="entry name" value="E set domains"/>
    <property type="match status" value="1"/>
</dbReference>